<dbReference type="KEGG" id="phal:H9I45_06375"/>
<dbReference type="AlphaFoldDB" id="A0A7L8AJ79"/>
<evidence type="ECO:0000313" key="3">
    <source>
        <dbReference type="Proteomes" id="UP000516764"/>
    </source>
</evidence>
<dbReference type="OrthoDB" id="9811902at2"/>
<dbReference type="GO" id="GO:0016757">
    <property type="term" value="F:glycosyltransferase activity"/>
    <property type="evidence" value="ECO:0007669"/>
    <property type="project" value="InterPro"/>
</dbReference>
<feature type="domain" description="Glycosyl transferase family 1" evidence="1">
    <location>
        <begin position="212"/>
        <end position="371"/>
    </location>
</feature>
<dbReference type="RefSeq" id="WP_088353246.1">
    <property type="nucleotide sequence ID" value="NZ_CP061813.1"/>
</dbReference>
<evidence type="ECO:0000259" key="1">
    <source>
        <dbReference type="Pfam" id="PF00534"/>
    </source>
</evidence>
<sequence>MKILFLTYYFEPDLCAGSFRNTSLFKALAPRLKSTDSIDVITTHPNRYDSYKVTAKNLEKRGENIIINRILIPDHNSGLFGQIKSFRVFYKEAKKIAKDKNYDLVYASSSRLFTAFLGAKLAKKNKAKLYLDIRDIFRESIVEIFKNPIVKIGLDFFLKPIENYTFKSANHINLVSKGFQSYFVKYKQSTYSYYTNGIDNVFLNKNIETAIKEEKVKTIVYAGNIGEGQGLHIILPKVAKAFPKKFKFIIYGDGGAKQKLMLAIKEEGVENIEIKKPINRKLLIEEYQKADFLFLHLNKYKAFERVLPSKLFEYGAFDKPIIAGVGGYAYEFLKENLTNVILFEPGNATEFIDSLKKYKYIKGLRKAFVDNYSREKINILMSQSIISTYENTSNRK</sequence>
<reference evidence="2 3" key="1">
    <citation type="journal article" date="2016" name="Int. J. Syst. Evol. Microbiol.">
        <title>Polaribacter haliotis sp. nov., isolated from the gut of abalone Haliotis discus hannai.</title>
        <authorList>
            <person name="Kim Y.O."/>
            <person name="Park I.S."/>
            <person name="Park S."/>
            <person name="Nam B.H."/>
            <person name="Park J.M."/>
            <person name="Kim D.G."/>
            <person name="Yoon J.H."/>
        </authorList>
    </citation>
    <scope>NUCLEOTIDE SEQUENCE [LARGE SCALE GENOMIC DNA]</scope>
    <source>
        <strain evidence="2 3">KCTC 52418</strain>
    </source>
</reference>
<keyword evidence="3" id="KW-1185">Reference proteome</keyword>
<keyword evidence="2" id="KW-0808">Transferase</keyword>
<dbReference type="Pfam" id="PF00534">
    <property type="entry name" value="Glycos_transf_1"/>
    <property type="match status" value="1"/>
</dbReference>
<name>A0A7L8AJ79_9FLAO</name>
<protein>
    <submittedName>
        <fullName evidence="2">Glycosyltransferase family 4 protein</fullName>
    </submittedName>
</protein>
<dbReference type="PANTHER" id="PTHR12526:SF622">
    <property type="entry name" value="GLYCOSYLTRANSFERASE (GROUP I)"/>
    <property type="match status" value="1"/>
</dbReference>
<organism evidence="2 3">
    <name type="scientific">Polaribacter haliotis</name>
    <dbReference type="NCBI Taxonomy" id="1888915"/>
    <lineage>
        <taxon>Bacteria</taxon>
        <taxon>Pseudomonadati</taxon>
        <taxon>Bacteroidota</taxon>
        <taxon>Flavobacteriia</taxon>
        <taxon>Flavobacteriales</taxon>
        <taxon>Flavobacteriaceae</taxon>
    </lineage>
</organism>
<dbReference type="InterPro" id="IPR001296">
    <property type="entry name" value="Glyco_trans_1"/>
</dbReference>
<dbReference type="Proteomes" id="UP000516764">
    <property type="component" value="Chromosome"/>
</dbReference>
<dbReference type="CDD" id="cd03794">
    <property type="entry name" value="GT4_WbuB-like"/>
    <property type="match status" value="1"/>
</dbReference>
<dbReference type="PANTHER" id="PTHR12526">
    <property type="entry name" value="GLYCOSYLTRANSFERASE"/>
    <property type="match status" value="1"/>
</dbReference>
<dbReference type="Gene3D" id="3.40.50.2000">
    <property type="entry name" value="Glycogen Phosphorylase B"/>
    <property type="match status" value="2"/>
</dbReference>
<dbReference type="EMBL" id="CP061813">
    <property type="protein sequence ID" value="QOD62068.1"/>
    <property type="molecule type" value="Genomic_DNA"/>
</dbReference>
<evidence type="ECO:0000313" key="2">
    <source>
        <dbReference type="EMBL" id="QOD62068.1"/>
    </source>
</evidence>
<proteinExistence type="predicted"/>
<gene>
    <name evidence="2" type="ORF">H9I45_06375</name>
</gene>
<accession>A0A7L8AJ79</accession>
<dbReference type="SUPFAM" id="SSF53756">
    <property type="entry name" value="UDP-Glycosyltransferase/glycogen phosphorylase"/>
    <property type="match status" value="1"/>
</dbReference>